<organism evidence="4 7">
    <name type="scientific">Acetobacterium wieringae</name>
    <dbReference type="NCBI Taxonomy" id="52694"/>
    <lineage>
        <taxon>Bacteria</taxon>
        <taxon>Bacillati</taxon>
        <taxon>Bacillota</taxon>
        <taxon>Clostridia</taxon>
        <taxon>Eubacteriales</taxon>
        <taxon>Eubacteriaceae</taxon>
        <taxon>Acetobacterium</taxon>
    </lineage>
</organism>
<dbReference type="EMBL" id="VSLA01000003">
    <property type="protein sequence ID" value="TYC87874.1"/>
    <property type="molecule type" value="Genomic_DNA"/>
</dbReference>
<evidence type="ECO:0000256" key="2">
    <source>
        <dbReference type="PROSITE-ProRule" id="PRU01213"/>
    </source>
</evidence>
<protein>
    <submittedName>
        <fullName evidence="4 5">Molybdenum-pterin-binding protein</fullName>
    </submittedName>
    <submittedName>
        <fullName evidence="6">TOBE domain-containing protein</fullName>
    </submittedName>
</protein>
<accession>A0A1F2PF22</accession>
<dbReference type="InterPro" id="IPR005116">
    <property type="entry name" value="Transp-assoc_OB_typ1"/>
</dbReference>
<dbReference type="Proteomes" id="UP001163550">
    <property type="component" value="Chromosome"/>
</dbReference>
<dbReference type="Proteomes" id="UP000322619">
    <property type="component" value="Unassembled WGS sequence"/>
</dbReference>
<name>A0A1F2PF22_9FIRM</name>
<evidence type="ECO:0000259" key="3">
    <source>
        <dbReference type="PROSITE" id="PS51866"/>
    </source>
</evidence>
<evidence type="ECO:0000313" key="6">
    <source>
        <dbReference type="EMBL" id="UYO62034.1"/>
    </source>
</evidence>
<dbReference type="InterPro" id="IPR008995">
    <property type="entry name" value="Mo/tungstate-bd_C_term_dom"/>
</dbReference>
<dbReference type="GO" id="GO:0015689">
    <property type="term" value="P:molybdate ion transport"/>
    <property type="evidence" value="ECO:0007669"/>
    <property type="project" value="InterPro"/>
</dbReference>
<reference evidence="4 7" key="1">
    <citation type="submission" date="2015-09" db="EMBL/GenBank/DDBJ databases">
        <title>Genome sequence of Acetobacterium wieringae DSM 1911.</title>
        <authorList>
            <person name="Poehlein A."/>
            <person name="Bengelsdorf F.R."/>
            <person name="Schiel-Bengelsdorf B."/>
            <person name="Duerre P."/>
            <person name="Daniel R."/>
        </authorList>
    </citation>
    <scope>NUCLEOTIDE SEQUENCE [LARGE SCALE GENOMIC DNA]</scope>
    <source>
        <strain evidence="4 7">DSM 1911</strain>
    </source>
</reference>
<evidence type="ECO:0000256" key="1">
    <source>
        <dbReference type="ARBA" id="ARBA00022505"/>
    </source>
</evidence>
<reference evidence="6" key="3">
    <citation type="submission" date="2021-11" db="EMBL/GenBank/DDBJ databases">
        <title>Isoprene-degrading acetogen.</title>
        <authorList>
            <person name="Yang Y."/>
            <person name="Jin H."/>
            <person name="Yan J."/>
        </authorList>
    </citation>
    <scope>NUCLEOTIDE SEQUENCE</scope>
    <source>
        <strain evidence="6">Berkeley</strain>
    </source>
</reference>
<proteinExistence type="predicted"/>
<sequence length="69" mass="6954">MKLSARNQLKGKIVAIEDGAVSGIVKIDIGNGNIISATISMAAIKDLGLVVGGDATAVIKATSVMVMVD</sequence>
<dbReference type="STRING" id="52694.ACWI_31680"/>
<evidence type="ECO:0000313" key="7">
    <source>
        <dbReference type="Proteomes" id="UP000176244"/>
    </source>
</evidence>
<feature type="domain" description="Mop" evidence="3">
    <location>
        <begin position="2"/>
        <end position="68"/>
    </location>
</feature>
<dbReference type="OrthoDB" id="122515at2"/>
<keyword evidence="9" id="KW-1185">Reference proteome</keyword>
<dbReference type="EMBL" id="LKEU01000042">
    <property type="protein sequence ID" value="OFV69311.1"/>
    <property type="molecule type" value="Genomic_DNA"/>
</dbReference>
<dbReference type="SUPFAM" id="SSF50331">
    <property type="entry name" value="MOP-like"/>
    <property type="match status" value="1"/>
</dbReference>
<dbReference type="Gene3D" id="2.40.50.100">
    <property type="match status" value="1"/>
</dbReference>
<keyword evidence="1 2" id="KW-0500">Molybdenum</keyword>
<dbReference type="EMBL" id="CP087994">
    <property type="protein sequence ID" value="UYO62034.1"/>
    <property type="molecule type" value="Genomic_DNA"/>
</dbReference>
<evidence type="ECO:0000313" key="5">
    <source>
        <dbReference type="EMBL" id="TYC87874.1"/>
    </source>
</evidence>
<reference evidence="5 8" key="2">
    <citation type="submission" date="2019-08" db="EMBL/GenBank/DDBJ databases">
        <title>Isolation and enrichment of carboxydotrophic bacteria from anaerobic sludge for the production of bio-based chemicals from syngas.</title>
        <authorList>
            <person name="Antares A.L."/>
            <person name="Moreira J."/>
            <person name="Diender M."/>
            <person name="Parshina S.N."/>
            <person name="Stams A.J.M."/>
            <person name="Alves M."/>
            <person name="Alves J.I."/>
            <person name="Sousa D.Z."/>
        </authorList>
    </citation>
    <scope>NUCLEOTIDE SEQUENCE [LARGE SCALE GENOMIC DNA]</scope>
    <source>
        <strain evidence="5 8">JM</strain>
    </source>
</reference>
<dbReference type="NCBIfam" id="TIGR00638">
    <property type="entry name" value="Mop"/>
    <property type="match status" value="1"/>
</dbReference>
<evidence type="ECO:0000313" key="8">
    <source>
        <dbReference type="Proteomes" id="UP000322619"/>
    </source>
</evidence>
<gene>
    <name evidence="4" type="primary">mopII</name>
    <name evidence="4" type="ORF">ACWI_31680</name>
    <name evidence="5" type="ORF">FXB42_03115</name>
    <name evidence="6" type="ORF">LNN31_14765</name>
</gene>
<dbReference type="PROSITE" id="PS51866">
    <property type="entry name" value="MOP"/>
    <property type="match status" value="1"/>
</dbReference>
<dbReference type="InterPro" id="IPR004606">
    <property type="entry name" value="Mop_domain"/>
</dbReference>
<evidence type="ECO:0000313" key="4">
    <source>
        <dbReference type="EMBL" id="OFV69311.1"/>
    </source>
</evidence>
<dbReference type="Proteomes" id="UP000176244">
    <property type="component" value="Unassembled WGS sequence"/>
</dbReference>
<dbReference type="RefSeq" id="WP_070372426.1">
    <property type="nucleotide sequence ID" value="NZ_CABIIK010000028.1"/>
</dbReference>
<dbReference type="AlphaFoldDB" id="A0A1F2PF22"/>
<evidence type="ECO:0000313" key="9">
    <source>
        <dbReference type="Proteomes" id="UP001163550"/>
    </source>
</evidence>
<dbReference type="Pfam" id="PF03459">
    <property type="entry name" value="TOBE"/>
    <property type="match status" value="1"/>
</dbReference>